<dbReference type="STRING" id="1459636.NTE_03508"/>
<organism evidence="1 2">
    <name type="scientific">Candidatus Nitrososphaera evergladensis SR1</name>
    <dbReference type="NCBI Taxonomy" id="1459636"/>
    <lineage>
        <taxon>Archaea</taxon>
        <taxon>Nitrososphaerota</taxon>
        <taxon>Nitrososphaeria</taxon>
        <taxon>Nitrososphaerales</taxon>
        <taxon>Nitrososphaeraceae</taxon>
        <taxon>Nitrososphaera</taxon>
    </lineage>
</organism>
<dbReference type="Proteomes" id="UP000028194">
    <property type="component" value="Chromosome"/>
</dbReference>
<gene>
    <name evidence="1" type="ORF">NTE_03508</name>
</gene>
<keyword evidence="2" id="KW-1185">Reference proteome</keyword>
<dbReference type="SUPFAM" id="SSF47598">
    <property type="entry name" value="Ribbon-helix-helix"/>
    <property type="match status" value="1"/>
</dbReference>
<reference evidence="1 2" key="1">
    <citation type="journal article" date="2014" name="PLoS ONE">
        <title>Genome Sequence of Candidatus Nitrososphaera evergladensis from Group I.1b Enriched from Everglades Soil Reveals Novel Genomic Features of the Ammonia-Oxidizing Archaea.</title>
        <authorList>
            <person name="Zhalnina K.V."/>
            <person name="Dias R."/>
            <person name="Leonard M.T."/>
            <person name="Dorr de Quadros P."/>
            <person name="Camargo F.A."/>
            <person name="Drew J.C."/>
            <person name="Farmerie W.G."/>
            <person name="Daroub S.H."/>
            <person name="Triplett E.W."/>
        </authorList>
    </citation>
    <scope>NUCLEOTIDE SEQUENCE [LARGE SCALE GENOMIC DNA]</scope>
    <source>
        <strain evidence="1 2">SR1</strain>
    </source>
</reference>
<dbReference type="HOGENOM" id="CLU_100103_1_0_2"/>
<proteinExistence type="predicted"/>
<dbReference type="RefSeq" id="WP_148701918.1">
    <property type="nucleotide sequence ID" value="NZ_CP007174.1"/>
</dbReference>
<dbReference type="OrthoDB" id="6105at2157"/>
<dbReference type="InterPro" id="IPR010985">
    <property type="entry name" value="Ribbon_hlx_hlx"/>
</dbReference>
<evidence type="ECO:0000313" key="2">
    <source>
        <dbReference type="Proteomes" id="UP000028194"/>
    </source>
</evidence>
<dbReference type="AlphaFoldDB" id="A0A075MV59"/>
<dbReference type="GeneID" id="41599130"/>
<accession>A0A075MV59</accession>
<protein>
    <submittedName>
        <fullName evidence="1">Uncharacterized protein</fullName>
    </submittedName>
</protein>
<dbReference type="eggNOG" id="arCOG08805">
    <property type="taxonomic scope" value="Archaea"/>
</dbReference>
<evidence type="ECO:0000313" key="1">
    <source>
        <dbReference type="EMBL" id="AIF85536.1"/>
    </source>
</evidence>
<dbReference type="EMBL" id="CP007174">
    <property type="protein sequence ID" value="AIF85536.1"/>
    <property type="molecule type" value="Genomic_DNA"/>
</dbReference>
<dbReference type="GO" id="GO:0006355">
    <property type="term" value="P:regulation of DNA-templated transcription"/>
    <property type="evidence" value="ECO:0007669"/>
    <property type="project" value="InterPro"/>
</dbReference>
<name>A0A075MV59_9ARCH</name>
<sequence>MQWDNDSKDSDVKKAKTETITFRLPTVLIDELRMDADLEGVTLNSYVARIFVNHVQWERYERKVGLLPMTEAFLGEALIRLSDEQIVNLAQKIEKQRFKRILAFMNDSPNIDDFVEIMRTWLTVSWIQQNIEFRDGKYYFKIQHNLGSKWSLYVKTLISELSQDVLGKQTDIRMMDGDTICFTFSA</sequence>
<dbReference type="KEGG" id="nev:NTE_03508"/>